<keyword evidence="3" id="KW-1185">Reference proteome</keyword>
<dbReference type="EMBL" id="CAOQHR010000003">
    <property type="protein sequence ID" value="CAI6332878.1"/>
    <property type="molecule type" value="Genomic_DNA"/>
</dbReference>
<evidence type="ECO:0000313" key="2">
    <source>
        <dbReference type="EMBL" id="CAI6332878.1"/>
    </source>
</evidence>
<evidence type="ECO:0000256" key="1">
    <source>
        <dbReference type="SAM" id="SignalP"/>
    </source>
</evidence>
<name>A0A9W4UEK3_9PLEO</name>
<dbReference type="Proteomes" id="UP001152607">
    <property type="component" value="Unassembled WGS sequence"/>
</dbReference>
<feature type="signal peptide" evidence="1">
    <location>
        <begin position="1"/>
        <end position="20"/>
    </location>
</feature>
<accession>A0A9W4UEK3</accession>
<gene>
    <name evidence="2" type="ORF">PDIGIT_LOCUS5911</name>
</gene>
<keyword evidence="1" id="KW-0732">Signal</keyword>
<feature type="chain" id="PRO_5040908024" evidence="1">
    <location>
        <begin position="21"/>
        <end position="179"/>
    </location>
</feature>
<sequence length="179" mass="19866">MSAAISIFGLLVWSLSLTQARLVKPAADIYFWTITDWYTKLTTDTRTVEYHFIAYAPYDGEHPNVGQGSSHRPAFTQLCTGNVTGTPLVSDWKACTPQGPHEEKSSFAARVIQDKGESRIVMALIWEARDYSGYVCCSASILLGTRVGRVADRSQTCEDVQSYFVECHGWVGESELSEV</sequence>
<dbReference type="AlphaFoldDB" id="A0A9W4UEK3"/>
<organism evidence="2 3">
    <name type="scientific">Periconia digitata</name>
    <dbReference type="NCBI Taxonomy" id="1303443"/>
    <lineage>
        <taxon>Eukaryota</taxon>
        <taxon>Fungi</taxon>
        <taxon>Dikarya</taxon>
        <taxon>Ascomycota</taxon>
        <taxon>Pezizomycotina</taxon>
        <taxon>Dothideomycetes</taxon>
        <taxon>Pleosporomycetidae</taxon>
        <taxon>Pleosporales</taxon>
        <taxon>Massarineae</taxon>
        <taxon>Periconiaceae</taxon>
        <taxon>Periconia</taxon>
    </lineage>
</organism>
<evidence type="ECO:0000313" key="3">
    <source>
        <dbReference type="Proteomes" id="UP001152607"/>
    </source>
</evidence>
<protein>
    <submittedName>
        <fullName evidence="2">Uncharacterized protein</fullName>
    </submittedName>
</protein>
<proteinExistence type="predicted"/>
<reference evidence="2" key="1">
    <citation type="submission" date="2023-01" db="EMBL/GenBank/DDBJ databases">
        <authorList>
            <person name="Van Ghelder C."/>
            <person name="Rancurel C."/>
        </authorList>
    </citation>
    <scope>NUCLEOTIDE SEQUENCE</scope>
    <source>
        <strain evidence="2">CNCM I-4278</strain>
    </source>
</reference>
<comment type="caution">
    <text evidence="2">The sequence shown here is derived from an EMBL/GenBank/DDBJ whole genome shotgun (WGS) entry which is preliminary data.</text>
</comment>